<dbReference type="InterPro" id="IPR036812">
    <property type="entry name" value="NAD(P)_OxRdtase_dom_sf"/>
</dbReference>
<reference evidence="2" key="1">
    <citation type="submission" date="2009-03" db="EMBL/GenBank/DDBJ databases">
        <title>Caligus clemensi ESTs and full-length cDNAs.</title>
        <authorList>
            <person name="Yasuike M."/>
            <person name="von Schalburg K."/>
            <person name="Cooper G."/>
            <person name="Leong J."/>
            <person name="Jones S.R.M."/>
            <person name="Koop B.F."/>
        </authorList>
    </citation>
    <scope>NUCLEOTIDE SEQUENCE</scope>
    <source>
        <tissue evidence="2">Whole</tissue>
    </source>
</reference>
<evidence type="ECO:0000259" key="1">
    <source>
        <dbReference type="Pfam" id="PF00248"/>
    </source>
</evidence>
<dbReference type="CDD" id="cd19163">
    <property type="entry name" value="AKR_galDH"/>
    <property type="match status" value="1"/>
</dbReference>
<dbReference type="GO" id="GO:0010349">
    <property type="term" value="F:L-galactose dehydrogenase activity"/>
    <property type="evidence" value="ECO:0007669"/>
    <property type="project" value="InterPro"/>
</dbReference>
<dbReference type="InterPro" id="IPR020471">
    <property type="entry name" value="AKR"/>
</dbReference>
<dbReference type="EMBL" id="BT081073">
    <property type="protein sequence ID" value="ACO15497.1"/>
    <property type="molecule type" value="mRNA"/>
</dbReference>
<organism evidence="2">
    <name type="scientific">Caligus clemensi</name>
    <name type="common">Sea louse</name>
    <dbReference type="NCBI Taxonomy" id="344056"/>
    <lineage>
        <taxon>Eukaryota</taxon>
        <taxon>Metazoa</taxon>
        <taxon>Ecdysozoa</taxon>
        <taxon>Arthropoda</taxon>
        <taxon>Crustacea</taxon>
        <taxon>Multicrustacea</taxon>
        <taxon>Hexanauplia</taxon>
        <taxon>Copepoda</taxon>
        <taxon>Siphonostomatoida</taxon>
        <taxon>Caligidae</taxon>
        <taxon>Caligus</taxon>
    </lineage>
</organism>
<dbReference type="GO" id="GO:0005829">
    <property type="term" value="C:cytosol"/>
    <property type="evidence" value="ECO:0007669"/>
    <property type="project" value="TreeGrafter"/>
</dbReference>
<dbReference type="SUPFAM" id="SSF51430">
    <property type="entry name" value="NAD(P)-linked oxidoreductase"/>
    <property type="match status" value="1"/>
</dbReference>
<evidence type="ECO:0000313" key="2">
    <source>
        <dbReference type="EMBL" id="ACO15497.1"/>
    </source>
</evidence>
<dbReference type="InterPro" id="IPR044479">
    <property type="entry name" value="LGALDH-like"/>
</dbReference>
<dbReference type="PANTHER" id="PTHR42686">
    <property type="entry name" value="GH17980P-RELATED"/>
    <property type="match status" value="1"/>
</dbReference>
<proteinExistence type="evidence at transcript level"/>
<dbReference type="Gene3D" id="3.20.20.100">
    <property type="entry name" value="NADP-dependent oxidoreductase domain"/>
    <property type="match status" value="1"/>
</dbReference>
<name>C1C2J4_CALCM</name>
<protein>
    <submittedName>
        <fullName evidence="2">D-arabinose 1-dehydrogenase</fullName>
    </submittedName>
</protein>
<dbReference type="InterPro" id="IPR023210">
    <property type="entry name" value="NADP_OxRdtase_dom"/>
</dbReference>
<dbReference type="PANTHER" id="PTHR42686:SF1">
    <property type="entry name" value="GH17980P-RELATED"/>
    <property type="match status" value="1"/>
</dbReference>
<sequence>MNSSTFLEGFHDLESVESMTYSRLGKTEMIVSEFGYGAAALGNVYNDNISNESKDAFLHGLKSGINYIDTAPWYGQGLSEERLGEYLKDVPRSTFYMATKVGRYELDPLRMFDFSGEKTKASVEKSLKLLGLNYIDLIQIHDIEFAKSFDVLINETIPVLQELKASGKVKHIGITSYNLSVLKKLIRLLPPNTLDTVLSYAKFNIMNMELLDELRFFESVGIGVINAAPTGMGLLTEHGIPDWHPGHPNLKNECKKAALFCKSKGVDIAHLAISWAFSRQEVPTTLISSPTMSIMKMNLSLCLWKELSTKDTNLIKELQAIFFDNIPIVNWDLVEVSRFSRQ</sequence>
<dbReference type="AlphaFoldDB" id="C1C2J4"/>
<dbReference type="PRINTS" id="PR00069">
    <property type="entry name" value="ALDKETRDTASE"/>
</dbReference>
<gene>
    <name evidence="2" type="primary">ARA2</name>
</gene>
<feature type="domain" description="NADP-dependent oxidoreductase" evidence="1">
    <location>
        <begin position="35"/>
        <end position="318"/>
    </location>
</feature>
<accession>C1C2J4</accession>
<dbReference type="Pfam" id="PF00248">
    <property type="entry name" value="Aldo_ket_red"/>
    <property type="match status" value="1"/>
</dbReference>